<name>A0ABU5ZX74_9FLAO</name>
<keyword evidence="1" id="KW-1133">Transmembrane helix</keyword>
<keyword evidence="1" id="KW-0472">Membrane</keyword>
<organism evidence="2 3">
    <name type="scientific">Aquimarina gracilis</name>
    <dbReference type="NCBI Taxonomy" id="874422"/>
    <lineage>
        <taxon>Bacteria</taxon>
        <taxon>Pseudomonadati</taxon>
        <taxon>Bacteroidota</taxon>
        <taxon>Flavobacteriia</taxon>
        <taxon>Flavobacteriales</taxon>
        <taxon>Flavobacteriaceae</taxon>
        <taxon>Aquimarina</taxon>
    </lineage>
</organism>
<accession>A0ABU5ZX74</accession>
<keyword evidence="3" id="KW-1185">Reference proteome</keyword>
<dbReference type="Proteomes" id="UP001327027">
    <property type="component" value="Unassembled WGS sequence"/>
</dbReference>
<dbReference type="EMBL" id="JAYKLX010000006">
    <property type="protein sequence ID" value="MEB3346469.1"/>
    <property type="molecule type" value="Genomic_DNA"/>
</dbReference>
<gene>
    <name evidence="2" type="ORF">U6A24_13410</name>
</gene>
<feature type="transmembrane region" description="Helical" evidence="1">
    <location>
        <begin position="161"/>
        <end position="180"/>
    </location>
</feature>
<evidence type="ECO:0000313" key="3">
    <source>
        <dbReference type="Proteomes" id="UP001327027"/>
    </source>
</evidence>
<reference evidence="2 3" key="1">
    <citation type="journal article" date="2013" name="Int. J. Syst. Evol. Microbiol.">
        <title>Aquimarina gracilis sp. nov., isolated from the gut microflora of a mussel, Mytilus coruscus, and emended description of Aquimarina spongiae.</title>
        <authorList>
            <person name="Park S.C."/>
            <person name="Choe H.N."/>
            <person name="Baik K.S."/>
            <person name="Seong C.N."/>
        </authorList>
    </citation>
    <scope>NUCLEOTIDE SEQUENCE [LARGE SCALE GENOMIC DNA]</scope>
    <source>
        <strain evidence="2 3">PSC32</strain>
    </source>
</reference>
<feature type="transmembrane region" description="Helical" evidence="1">
    <location>
        <begin position="116"/>
        <end position="141"/>
    </location>
</feature>
<proteinExistence type="predicted"/>
<sequence length="337" mass="38301">MRNEAIIVIPGLDAREIGYALERVVKKISERQQISDVNILGEGNGQKKSVELTFKHTSEKKTIDVFEVFWGDIVNENYSEELPLWKKVIFGLELITFWVFSSVWKGALKNKFLFSAITFSGLIITGWYLSVLGILATAIYNTKFLVEHLALSELPAWFPEVSLGLGIFLGAFPTALLIRASGFSMKFIKSALVRDAIKGRIGSQMNYITTSNKYDRVTLFSHSMGAIPTIDYLSNYQKNSDIKVRSITVGAAISFFAYKSSLIRTDLIECSNNSHIDEWLDFFSKEDYLCAYETIDELGENFYSQELKMDSSWLSRLSNKVHVQYFDDSRVIEKLIS</sequence>
<evidence type="ECO:0000256" key="1">
    <source>
        <dbReference type="SAM" id="Phobius"/>
    </source>
</evidence>
<keyword evidence="1" id="KW-0812">Transmembrane</keyword>
<dbReference type="RefSeq" id="WP_324180498.1">
    <property type="nucleotide sequence ID" value="NZ_BAABAW010000006.1"/>
</dbReference>
<protein>
    <submittedName>
        <fullName evidence="2">Uncharacterized protein</fullName>
    </submittedName>
</protein>
<evidence type="ECO:0000313" key="2">
    <source>
        <dbReference type="EMBL" id="MEB3346469.1"/>
    </source>
</evidence>
<comment type="caution">
    <text evidence="2">The sequence shown here is derived from an EMBL/GenBank/DDBJ whole genome shotgun (WGS) entry which is preliminary data.</text>
</comment>